<keyword evidence="4" id="KW-0812">Transmembrane</keyword>
<evidence type="ECO:0000256" key="2">
    <source>
        <dbReference type="ARBA" id="ARBA00022525"/>
    </source>
</evidence>
<evidence type="ECO:0000256" key="3">
    <source>
        <dbReference type="SAM" id="MobiDB-lite"/>
    </source>
</evidence>
<dbReference type="SUPFAM" id="SSF53474">
    <property type="entry name" value="alpha/beta-Hydrolases"/>
    <property type="match status" value="1"/>
</dbReference>
<evidence type="ECO:0000313" key="5">
    <source>
        <dbReference type="EMBL" id="OBI10487.1"/>
    </source>
</evidence>
<keyword evidence="4" id="KW-0472">Membrane</keyword>
<proteinExistence type="predicted"/>
<keyword evidence="4" id="KW-1133">Transmembrane helix</keyword>
<evidence type="ECO:0008006" key="7">
    <source>
        <dbReference type="Google" id="ProtNLM"/>
    </source>
</evidence>
<dbReference type="InterPro" id="IPR029058">
    <property type="entry name" value="AB_hydrolase_fold"/>
</dbReference>
<sequence length="463" mass="49264">MDQFFGRLSLLHGWFPPTVQALTLLVLIIAVQWRTRRWLKRVLPAALIAAAATTALAYWYITSLGVAGDPAPTTLWLWIAATGLAAAIFLVGWPGARWWRRGVAVLSIPLCVLCASLALNSWVGYFPTALAAWNQLTSVPLPDQIDRLRVTEMQVAGTRPSKGVVVPVDIDDNASHFRHRRELVYLPPAWFNSNPPPRLPAVMMISSAFNTPADWLGPGGAFTAIDNFAAAHRGFSPVLVFVDPTGSFDNDTECVNGSRGNAADHLTKDVVPFMVSNFAVSADRANWGVAGWSMGGTCAVDLAVMHPELFSAFVDIAGDRSPNVGPKDQTIAKLFDGNRTAWAGFDPLTVIARHGRYTGLSGWFDVPGSSEPRNVAEEANPTSGAVATDPAANPEGQDAAANALCSAASANGINCAVVSQPGKHDWPFAAQAFTAALPWLASTLGTPAAEPVQLPQRGGGESH</sequence>
<reference evidence="5 6" key="1">
    <citation type="submission" date="2016-06" db="EMBL/GenBank/DDBJ databases">
        <authorList>
            <person name="Kjaerup R.B."/>
            <person name="Dalgaard T.S."/>
            <person name="Juul-Madsen H.R."/>
        </authorList>
    </citation>
    <scope>NUCLEOTIDE SEQUENCE [LARGE SCALE GENOMIC DNA]</scope>
    <source>
        <strain evidence="5 6">E2838</strain>
    </source>
</reference>
<dbReference type="RefSeq" id="WP_067300637.1">
    <property type="nucleotide sequence ID" value="NZ_LZJY01000014.1"/>
</dbReference>
<evidence type="ECO:0000256" key="1">
    <source>
        <dbReference type="ARBA" id="ARBA00004613"/>
    </source>
</evidence>
<dbReference type="GO" id="GO:0016747">
    <property type="term" value="F:acyltransferase activity, transferring groups other than amino-acyl groups"/>
    <property type="evidence" value="ECO:0007669"/>
    <property type="project" value="TreeGrafter"/>
</dbReference>
<dbReference type="Gene3D" id="3.40.50.1820">
    <property type="entry name" value="alpha/beta hydrolase"/>
    <property type="match status" value="1"/>
</dbReference>
<dbReference type="AlphaFoldDB" id="A0A1A2WCH0"/>
<comment type="caution">
    <text evidence="5">The sequence shown here is derived from an EMBL/GenBank/DDBJ whole genome shotgun (WGS) entry which is preliminary data.</text>
</comment>
<dbReference type="Pfam" id="PF00756">
    <property type="entry name" value="Esterase"/>
    <property type="match status" value="1"/>
</dbReference>
<feature type="region of interest" description="Disordered" evidence="3">
    <location>
        <begin position="369"/>
        <end position="396"/>
    </location>
</feature>
<dbReference type="InterPro" id="IPR050583">
    <property type="entry name" value="Mycobacterial_A85_antigen"/>
</dbReference>
<dbReference type="PANTHER" id="PTHR48098">
    <property type="entry name" value="ENTEROCHELIN ESTERASE-RELATED"/>
    <property type="match status" value="1"/>
</dbReference>
<feature type="transmembrane region" description="Helical" evidence="4">
    <location>
        <begin position="103"/>
        <end position="125"/>
    </location>
</feature>
<dbReference type="InterPro" id="IPR000801">
    <property type="entry name" value="Esterase-like"/>
</dbReference>
<keyword evidence="2" id="KW-0964">Secreted</keyword>
<feature type="transmembrane region" description="Helical" evidence="4">
    <location>
        <begin position="12"/>
        <end position="30"/>
    </location>
</feature>
<evidence type="ECO:0000313" key="6">
    <source>
        <dbReference type="Proteomes" id="UP000092207"/>
    </source>
</evidence>
<dbReference type="Proteomes" id="UP000092207">
    <property type="component" value="Unassembled WGS sequence"/>
</dbReference>
<organism evidence="5 6">
    <name type="scientific">Mycobacterium scrofulaceum</name>
    <dbReference type="NCBI Taxonomy" id="1783"/>
    <lineage>
        <taxon>Bacteria</taxon>
        <taxon>Bacillati</taxon>
        <taxon>Actinomycetota</taxon>
        <taxon>Actinomycetes</taxon>
        <taxon>Mycobacteriales</taxon>
        <taxon>Mycobacteriaceae</taxon>
        <taxon>Mycobacterium</taxon>
    </lineage>
</organism>
<feature type="transmembrane region" description="Helical" evidence="4">
    <location>
        <begin position="73"/>
        <end position="91"/>
    </location>
</feature>
<dbReference type="GO" id="GO:0005576">
    <property type="term" value="C:extracellular region"/>
    <property type="evidence" value="ECO:0007669"/>
    <property type="project" value="UniProtKB-SubCell"/>
</dbReference>
<protein>
    <recommendedName>
        <fullName evidence="7">Esterase family protein</fullName>
    </recommendedName>
</protein>
<name>A0A1A2WCH0_MYCSC</name>
<dbReference type="EMBL" id="LZJY01000014">
    <property type="protein sequence ID" value="OBI10487.1"/>
    <property type="molecule type" value="Genomic_DNA"/>
</dbReference>
<accession>A0A1A2WCH0</accession>
<comment type="subcellular location">
    <subcellularLocation>
        <location evidence="1">Secreted</location>
    </subcellularLocation>
</comment>
<feature type="transmembrane region" description="Helical" evidence="4">
    <location>
        <begin position="42"/>
        <end position="61"/>
    </location>
</feature>
<dbReference type="PANTHER" id="PTHR48098:SF1">
    <property type="entry name" value="DIACYLGLYCEROL ACYLTRANSFERASE_MYCOLYLTRANSFERASE AG85A"/>
    <property type="match status" value="1"/>
</dbReference>
<evidence type="ECO:0000256" key="4">
    <source>
        <dbReference type="SAM" id="Phobius"/>
    </source>
</evidence>
<gene>
    <name evidence="5" type="ORF">A5679_06590</name>
</gene>